<evidence type="ECO:0000256" key="17">
    <source>
        <dbReference type="SAM" id="MobiDB-lite"/>
    </source>
</evidence>
<dbReference type="NCBIfam" id="NF000595">
    <property type="entry name" value="PRK00015.1-3"/>
    <property type="match status" value="1"/>
</dbReference>
<feature type="binding site" evidence="14 15">
    <location>
        <position position="63"/>
    </location>
    <ligand>
        <name>a divalent metal cation</name>
        <dbReference type="ChEBI" id="CHEBI:60240"/>
    </ligand>
</feature>
<evidence type="ECO:0000256" key="1">
    <source>
        <dbReference type="ARBA" id="ARBA00000077"/>
    </source>
</evidence>
<dbReference type="GO" id="GO:0006298">
    <property type="term" value="P:mismatch repair"/>
    <property type="evidence" value="ECO:0007669"/>
    <property type="project" value="TreeGrafter"/>
</dbReference>
<evidence type="ECO:0000256" key="2">
    <source>
        <dbReference type="ARBA" id="ARBA00001946"/>
    </source>
</evidence>
<comment type="cofactor">
    <cofactor evidence="2">
        <name>Mg(2+)</name>
        <dbReference type="ChEBI" id="CHEBI:18420"/>
    </cofactor>
</comment>
<evidence type="ECO:0000256" key="11">
    <source>
        <dbReference type="ARBA" id="ARBA00022759"/>
    </source>
</evidence>
<name>A0A2W5NF39_RHOSU</name>
<evidence type="ECO:0000256" key="3">
    <source>
        <dbReference type="ARBA" id="ARBA00004065"/>
    </source>
</evidence>
<comment type="cofactor">
    <cofactor evidence="14 15">
        <name>Mn(2+)</name>
        <dbReference type="ChEBI" id="CHEBI:29035"/>
    </cofactor>
    <cofactor evidence="14 15">
        <name>Mg(2+)</name>
        <dbReference type="ChEBI" id="CHEBI:18420"/>
    </cofactor>
    <text evidence="14 15">Manganese or magnesium. Binds 1 divalent metal ion per monomer in the absence of substrate. May bind a second metal ion after substrate binding.</text>
</comment>
<keyword evidence="8 14" id="KW-0963">Cytoplasm</keyword>
<evidence type="ECO:0000256" key="13">
    <source>
        <dbReference type="ARBA" id="ARBA00023211"/>
    </source>
</evidence>
<dbReference type="InterPro" id="IPR036397">
    <property type="entry name" value="RNaseH_sf"/>
</dbReference>
<dbReference type="EC" id="3.1.26.4" evidence="6 14"/>
<evidence type="ECO:0000256" key="6">
    <source>
        <dbReference type="ARBA" id="ARBA00012180"/>
    </source>
</evidence>
<evidence type="ECO:0000256" key="15">
    <source>
        <dbReference type="PROSITE-ProRule" id="PRU01319"/>
    </source>
</evidence>
<evidence type="ECO:0000256" key="16">
    <source>
        <dbReference type="RuleBase" id="RU003515"/>
    </source>
</evidence>
<dbReference type="PANTHER" id="PTHR10954">
    <property type="entry name" value="RIBONUCLEASE H2 SUBUNIT A"/>
    <property type="match status" value="1"/>
</dbReference>
<dbReference type="Pfam" id="PF01351">
    <property type="entry name" value="RNase_HII"/>
    <property type="match status" value="1"/>
</dbReference>
<dbReference type="AlphaFoldDB" id="A0A2W5NF39"/>
<evidence type="ECO:0000256" key="10">
    <source>
        <dbReference type="ARBA" id="ARBA00022723"/>
    </source>
</evidence>
<evidence type="ECO:0000313" key="20">
    <source>
        <dbReference type="Proteomes" id="UP000249185"/>
    </source>
</evidence>
<comment type="subcellular location">
    <subcellularLocation>
        <location evidence="4 14">Cytoplasm</location>
    </subcellularLocation>
</comment>
<dbReference type="PROSITE" id="PS51975">
    <property type="entry name" value="RNASE_H_2"/>
    <property type="match status" value="1"/>
</dbReference>
<keyword evidence="11 14" id="KW-0255">Endonuclease</keyword>
<feature type="binding site" evidence="14 15">
    <location>
        <position position="64"/>
    </location>
    <ligand>
        <name>a divalent metal cation</name>
        <dbReference type="ChEBI" id="CHEBI:60240"/>
    </ligand>
</feature>
<organism evidence="19 20">
    <name type="scientific">Rhodovulum sulfidophilum</name>
    <name type="common">Rhodobacter sulfidophilus</name>
    <dbReference type="NCBI Taxonomy" id="35806"/>
    <lineage>
        <taxon>Bacteria</taxon>
        <taxon>Pseudomonadati</taxon>
        <taxon>Pseudomonadota</taxon>
        <taxon>Alphaproteobacteria</taxon>
        <taxon>Rhodobacterales</taxon>
        <taxon>Paracoccaceae</taxon>
        <taxon>Rhodovulum</taxon>
    </lineage>
</organism>
<keyword evidence="9 14" id="KW-0540">Nuclease</keyword>
<evidence type="ECO:0000256" key="12">
    <source>
        <dbReference type="ARBA" id="ARBA00022801"/>
    </source>
</evidence>
<dbReference type="InterPro" id="IPR022898">
    <property type="entry name" value="RNase_HII"/>
</dbReference>
<evidence type="ECO:0000256" key="7">
    <source>
        <dbReference type="ARBA" id="ARBA00019179"/>
    </source>
</evidence>
<dbReference type="GO" id="GO:0003723">
    <property type="term" value="F:RNA binding"/>
    <property type="evidence" value="ECO:0007669"/>
    <property type="project" value="UniProtKB-UniRule"/>
</dbReference>
<proteinExistence type="inferred from homology"/>
<dbReference type="GO" id="GO:0030145">
    <property type="term" value="F:manganese ion binding"/>
    <property type="evidence" value="ECO:0007669"/>
    <property type="project" value="UniProtKB-UniRule"/>
</dbReference>
<comment type="catalytic activity">
    <reaction evidence="1 14 15 16">
        <text>Endonucleolytic cleavage to 5'-phosphomonoester.</text>
        <dbReference type="EC" id="3.1.26.4"/>
    </reaction>
</comment>
<evidence type="ECO:0000256" key="5">
    <source>
        <dbReference type="ARBA" id="ARBA00007383"/>
    </source>
</evidence>
<feature type="compositionally biased region" description="Low complexity" evidence="17">
    <location>
        <begin position="1"/>
        <end position="24"/>
    </location>
</feature>
<evidence type="ECO:0000256" key="14">
    <source>
        <dbReference type="HAMAP-Rule" id="MF_00052"/>
    </source>
</evidence>
<comment type="similarity">
    <text evidence="5 14 16">Belongs to the RNase HII family.</text>
</comment>
<evidence type="ECO:0000256" key="9">
    <source>
        <dbReference type="ARBA" id="ARBA00022722"/>
    </source>
</evidence>
<dbReference type="GO" id="GO:0032299">
    <property type="term" value="C:ribonuclease H2 complex"/>
    <property type="evidence" value="ECO:0007669"/>
    <property type="project" value="TreeGrafter"/>
</dbReference>
<feature type="region of interest" description="Disordered" evidence="17">
    <location>
        <begin position="1"/>
        <end position="43"/>
    </location>
</feature>
<dbReference type="GO" id="GO:0004523">
    <property type="term" value="F:RNA-DNA hybrid ribonuclease activity"/>
    <property type="evidence" value="ECO:0007669"/>
    <property type="project" value="UniProtKB-UniRule"/>
</dbReference>
<evidence type="ECO:0000256" key="4">
    <source>
        <dbReference type="ARBA" id="ARBA00004496"/>
    </source>
</evidence>
<dbReference type="InterPro" id="IPR001352">
    <property type="entry name" value="RNase_HII/HIII"/>
</dbReference>
<dbReference type="InterPro" id="IPR024567">
    <property type="entry name" value="RNase_HII/HIII_dom"/>
</dbReference>
<dbReference type="GO" id="GO:0043137">
    <property type="term" value="P:DNA replication, removal of RNA primer"/>
    <property type="evidence" value="ECO:0007669"/>
    <property type="project" value="TreeGrafter"/>
</dbReference>
<dbReference type="Gene3D" id="3.30.420.10">
    <property type="entry name" value="Ribonuclease H-like superfamily/Ribonuclease H"/>
    <property type="match status" value="1"/>
</dbReference>
<evidence type="ECO:0000256" key="8">
    <source>
        <dbReference type="ARBA" id="ARBA00022490"/>
    </source>
</evidence>
<gene>
    <name evidence="14" type="primary">rnhB</name>
    <name evidence="19" type="ORF">DI556_00140</name>
</gene>
<reference evidence="19 20" key="1">
    <citation type="submission" date="2017-08" db="EMBL/GenBank/DDBJ databases">
        <title>Infants hospitalized years apart are colonized by the same room-sourced microbial strains.</title>
        <authorList>
            <person name="Brooks B."/>
            <person name="Olm M.R."/>
            <person name="Firek B.A."/>
            <person name="Baker R."/>
            <person name="Thomas B.C."/>
            <person name="Morowitz M.J."/>
            <person name="Banfield J.F."/>
        </authorList>
    </citation>
    <scope>NUCLEOTIDE SEQUENCE [LARGE SCALE GENOMIC DNA]</scope>
    <source>
        <strain evidence="19">S2_005_002_R2_34</strain>
    </source>
</reference>
<accession>A0A2W5NF39</accession>
<dbReference type="CDD" id="cd07182">
    <property type="entry name" value="RNase_HII_bacteria_HII_like"/>
    <property type="match status" value="1"/>
</dbReference>
<dbReference type="GO" id="GO:0005737">
    <property type="term" value="C:cytoplasm"/>
    <property type="evidence" value="ECO:0007669"/>
    <property type="project" value="UniProtKB-SubCell"/>
</dbReference>
<comment type="function">
    <text evidence="3 14 16">Endonuclease that specifically degrades the RNA of RNA-DNA hybrids.</text>
</comment>
<dbReference type="Proteomes" id="UP000249185">
    <property type="component" value="Unassembled WGS sequence"/>
</dbReference>
<dbReference type="HAMAP" id="MF_00052_B">
    <property type="entry name" value="RNase_HII_B"/>
    <property type="match status" value="1"/>
</dbReference>
<evidence type="ECO:0000313" key="19">
    <source>
        <dbReference type="EMBL" id="PZQ52122.1"/>
    </source>
</evidence>
<dbReference type="SUPFAM" id="SSF53098">
    <property type="entry name" value="Ribonuclease H-like"/>
    <property type="match status" value="1"/>
</dbReference>
<dbReference type="EMBL" id="QFPW01000001">
    <property type="protein sequence ID" value="PZQ52122.1"/>
    <property type="molecule type" value="Genomic_DNA"/>
</dbReference>
<dbReference type="InterPro" id="IPR012337">
    <property type="entry name" value="RNaseH-like_sf"/>
</dbReference>
<keyword evidence="10 14" id="KW-0479">Metal-binding</keyword>
<keyword evidence="12 14" id="KW-0378">Hydrolase</keyword>
<feature type="domain" description="RNase H type-2" evidence="18">
    <location>
        <begin position="57"/>
        <end position="245"/>
    </location>
</feature>
<dbReference type="PANTHER" id="PTHR10954:SF18">
    <property type="entry name" value="RIBONUCLEASE HII"/>
    <property type="match status" value="1"/>
</dbReference>
<protein>
    <recommendedName>
        <fullName evidence="7 14">Ribonuclease HII</fullName>
        <shortName evidence="14">RNase HII</shortName>
        <ecNumber evidence="6 14">3.1.26.4</ecNumber>
    </recommendedName>
</protein>
<evidence type="ECO:0000259" key="18">
    <source>
        <dbReference type="PROSITE" id="PS51975"/>
    </source>
</evidence>
<comment type="caution">
    <text evidence="19">The sequence shown here is derived from an EMBL/GenBank/DDBJ whole genome shotgun (WGS) entry which is preliminary data.</text>
</comment>
<keyword evidence="13 14" id="KW-0464">Manganese</keyword>
<sequence length="245" mass="25746">MSRSPSSRCPPAATAAPEAAEPSAQPRPPVPPRRALAEPAAPPRALPDLSLERACLQPVCGVDEVGRGPWAGPVVAAAVTLDVAAIPEGLDDSKRLTAAKREMLYDALIPRARFGVGIATVAEIDEINILRASFLAMRRALDALGGSPAVALIDGKHLPPDLPCEGRAVIGGDGLALSIAAASVIAKVTRDRMMVALAGEFPGYGWENNMGYGTRAHQDGLARLGVTPHHRRTFRPIHNMLCEAK</sequence>
<feature type="binding site" evidence="14 15">
    <location>
        <position position="154"/>
    </location>
    <ligand>
        <name>a divalent metal cation</name>
        <dbReference type="ChEBI" id="CHEBI:60240"/>
    </ligand>
</feature>